<dbReference type="InterPro" id="IPR036624">
    <property type="entry name" value="Hcp1-lik_sf"/>
</dbReference>
<evidence type="ECO:0000256" key="1">
    <source>
        <dbReference type="SAM" id="MobiDB-lite"/>
    </source>
</evidence>
<dbReference type="EMBL" id="JAVFKY010000003">
    <property type="protein sequence ID" value="KAK5579262.1"/>
    <property type="molecule type" value="Genomic_DNA"/>
</dbReference>
<dbReference type="InterPro" id="IPR008514">
    <property type="entry name" value="T6SS_Hcp"/>
</dbReference>
<dbReference type="AlphaFoldDB" id="A0AAN7YWZ6"/>
<accession>A0AAN7YWZ6</accession>
<dbReference type="SUPFAM" id="SSF141452">
    <property type="entry name" value="Hcp1-like"/>
    <property type="match status" value="1"/>
</dbReference>
<evidence type="ECO:0000313" key="2">
    <source>
        <dbReference type="EMBL" id="KAK5579262.1"/>
    </source>
</evidence>
<dbReference type="InterPro" id="IPR053165">
    <property type="entry name" value="HSI-I_assembly_Hcp1"/>
</dbReference>
<dbReference type="PANTHER" id="PTHR36152">
    <property type="entry name" value="CYTOPLASMIC PROTEIN-RELATED"/>
    <property type="match status" value="1"/>
</dbReference>
<name>A0AAN7YWZ6_9MYCE</name>
<sequence length="345" mass="38825">MKDVIRVWIPIDTNVNAPNYQIPTFENQKDLFVAMLAPNENDPAPPQTGNQHGYNQPKDATDKKIDELTLDWIDVMSFSHNVSSSEDIRRRSRKHIGDLTLTKFICDRSPSLNYMTLRNEIVPHIIHRAIGKIKDDVLPIIEYEMHYCNINNVSISGGTGGKPVETMSISCKILILKNIQLNVATGELLCYQVCKWDILKDSGSKTIRPTSNGTTTKSSLLDLAKNSLMVDLDSHDPLMIKLLKDLGIVSDYNLPQKDKEVEEEEGFYSVMINKDPLLFQLIDVPSGQLTIDVIKKSVSEKLNIPLESIKNLYNSINGILVDSPKILKISNSFIVQTTDGKFYGY</sequence>
<dbReference type="PANTHER" id="PTHR36152:SF1">
    <property type="entry name" value="UBIQUITIN-LIKE DOMAIN-CONTAINING PROTEIN"/>
    <property type="match status" value="1"/>
</dbReference>
<proteinExistence type="predicted"/>
<reference evidence="2 3" key="1">
    <citation type="submission" date="2023-11" db="EMBL/GenBank/DDBJ databases">
        <title>Dfirmibasis_genome.</title>
        <authorList>
            <person name="Edelbroek B."/>
            <person name="Kjellin J."/>
            <person name="Jerlstrom-Hultqvist J."/>
            <person name="Soderbom F."/>
        </authorList>
    </citation>
    <scope>NUCLEOTIDE SEQUENCE [LARGE SCALE GENOMIC DNA]</scope>
    <source>
        <strain evidence="2 3">TNS-C-14</strain>
    </source>
</reference>
<protein>
    <submittedName>
        <fullName evidence="2">Uncharacterized protein</fullName>
    </submittedName>
</protein>
<feature type="region of interest" description="Disordered" evidence="1">
    <location>
        <begin position="38"/>
        <end position="59"/>
    </location>
</feature>
<comment type="caution">
    <text evidence="2">The sequence shown here is derived from an EMBL/GenBank/DDBJ whole genome shotgun (WGS) entry which is preliminary data.</text>
</comment>
<gene>
    <name evidence="2" type="ORF">RB653_008943</name>
</gene>
<dbReference type="Proteomes" id="UP001344447">
    <property type="component" value="Unassembled WGS sequence"/>
</dbReference>
<dbReference type="Pfam" id="PF05638">
    <property type="entry name" value="T6SS_HCP"/>
    <property type="match status" value="1"/>
</dbReference>
<evidence type="ECO:0000313" key="3">
    <source>
        <dbReference type="Proteomes" id="UP001344447"/>
    </source>
</evidence>
<dbReference type="Gene3D" id="2.30.110.20">
    <property type="entry name" value="Hcp1-like"/>
    <property type="match status" value="1"/>
</dbReference>
<organism evidence="2 3">
    <name type="scientific">Dictyostelium firmibasis</name>
    <dbReference type="NCBI Taxonomy" id="79012"/>
    <lineage>
        <taxon>Eukaryota</taxon>
        <taxon>Amoebozoa</taxon>
        <taxon>Evosea</taxon>
        <taxon>Eumycetozoa</taxon>
        <taxon>Dictyostelia</taxon>
        <taxon>Dictyosteliales</taxon>
        <taxon>Dictyosteliaceae</taxon>
        <taxon>Dictyostelium</taxon>
    </lineage>
</organism>
<keyword evidence="3" id="KW-1185">Reference proteome</keyword>